<keyword evidence="10 11" id="KW-0002">3D-structure</keyword>
<evidence type="ECO:0007829" key="11">
    <source>
        <dbReference type="PDB" id="7W5P"/>
    </source>
</evidence>
<feature type="binding site" evidence="11 12">
    <location>
        <position position="326"/>
    </location>
    <ligand>
        <name>Mn(2+)</name>
        <dbReference type="ChEBI" id="CHEBI:29035"/>
        <label>1</label>
    </ligand>
</feature>
<sequence>MSAIPFSTDDCSQDETLPSLLLIDEAAAVLGRMIQGLRTGIPYIHTENDSIKANPILRTALWQAAYVLEKAYRRRYRVPWTARRYMRELTPRQDGRNANREAVMAKEFPPGAELNSDHPVQEILPAMIIDAEDHILFCYLPSCVSPAIMTIIDAAVGTLATTKDGHLQKKSRAREGERARVEMQKVKGKGKQEEEGQEKLGANWREALDLFRQGACKMTPGVLTFAPAWWPVGHENQLPGPASTLKPPKGEGRMFLSDIPIASALVGAILAQINQPLFESGVKVLRELYSNSKLTKDHSTVSKIIEIWFSPFSSLSLIVNRATPIHRDTSGPIEGMDILVTGGNYSNGVLVTPSFNRRWTYNPGCVVALLGKLVLHGVPEVDGERYCMAHFWRERLFDAAGVPFPYPSKWQESYTNIPEALQWHRDNVTR</sequence>
<dbReference type="Proteomes" id="UP000001861">
    <property type="component" value="Unassembled WGS sequence"/>
</dbReference>
<dbReference type="InterPro" id="IPR024779">
    <property type="entry name" value="2OGFeDO_JBP1/TET_oxygenase_dom"/>
</dbReference>
<evidence type="ECO:0000256" key="1">
    <source>
        <dbReference type="ARBA" id="ARBA00001954"/>
    </source>
</evidence>
<comment type="cofactor">
    <cofactor evidence="1">
        <name>Fe(2+)</name>
        <dbReference type="ChEBI" id="CHEBI:29033"/>
    </cofactor>
</comment>
<keyword evidence="3" id="KW-0223">Dioxygenase</keyword>
<evidence type="ECO:0000313" key="9">
    <source>
        <dbReference type="Proteomes" id="UP000001861"/>
    </source>
</evidence>
<dbReference type="Gene3D" id="3.60.130.30">
    <property type="match status" value="1"/>
</dbReference>
<dbReference type="KEGG" id="cci:CC1G_05589"/>
<organism evidence="8 9">
    <name type="scientific">Coprinopsis cinerea (strain Okayama-7 / 130 / ATCC MYA-4618 / FGSC 9003)</name>
    <name type="common">Inky cap fungus</name>
    <name type="synonym">Hormographiella aspergillata</name>
    <dbReference type="NCBI Taxonomy" id="240176"/>
    <lineage>
        <taxon>Eukaryota</taxon>
        <taxon>Fungi</taxon>
        <taxon>Dikarya</taxon>
        <taxon>Basidiomycota</taxon>
        <taxon>Agaricomycotina</taxon>
        <taxon>Agaricomycetes</taxon>
        <taxon>Agaricomycetidae</taxon>
        <taxon>Agaricales</taxon>
        <taxon>Agaricineae</taxon>
        <taxon>Psathyrellaceae</taxon>
        <taxon>Coprinopsis</taxon>
    </lineage>
</organism>
<dbReference type="VEuPathDB" id="FungiDB:CC1G_05589"/>
<dbReference type="PDB" id="7VPN">
    <property type="method" value="X-ray"/>
    <property type="resolution" value="2.60 A"/>
    <property type="chains" value="A/B/C/D=1-430"/>
</dbReference>
<protein>
    <recommendedName>
        <fullName evidence="7">2OGFeDO JBP1/TET oxygenase domain-containing protein</fullName>
    </recommendedName>
</protein>
<evidence type="ECO:0000256" key="5">
    <source>
        <dbReference type="ARBA" id="ARBA00023004"/>
    </source>
</evidence>
<comment type="caution">
    <text evidence="8">The sequence shown here is derived from an EMBL/GenBank/DDBJ whole genome shotgun (WGS) entry which is preliminary data.</text>
</comment>
<feature type="domain" description="2OGFeDO JBP1/TET oxygenase" evidence="7">
    <location>
        <begin position="263"/>
        <end position="394"/>
    </location>
</feature>
<dbReference type="GO" id="GO:0051213">
    <property type="term" value="F:dioxygenase activity"/>
    <property type="evidence" value="ECO:0007669"/>
    <property type="project" value="UniProtKB-KW"/>
</dbReference>
<dbReference type="HOGENOM" id="CLU_039070_4_2_1"/>
<dbReference type="Pfam" id="PF12851">
    <property type="entry name" value="Tet_JBP"/>
    <property type="match status" value="1"/>
</dbReference>
<dbReference type="STRING" id="240176.A8P1J0"/>
<keyword evidence="5" id="KW-0408">Iron</keyword>
<evidence type="ECO:0000256" key="2">
    <source>
        <dbReference type="ARBA" id="ARBA00022723"/>
    </source>
</evidence>
<evidence type="ECO:0007829" key="12">
    <source>
        <dbReference type="PDB" id="8JKK"/>
    </source>
</evidence>
<evidence type="ECO:0000259" key="7">
    <source>
        <dbReference type="Pfam" id="PF12851"/>
    </source>
</evidence>
<dbReference type="RefSeq" id="XP_001838108.2">
    <property type="nucleotide sequence ID" value="XM_001838056.2"/>
</dbReference>
<evidence type="ECO:0007829" key="10">
    <source>
        <dbReference type="PDB" id="7VPN"/>
    </source>
</evidence>
<keyword evidence="4" id="KW-0560">Oxidoreductase</keyword>
<dbReference type="PDB" id="8JKK">
    <property type="method" value="X-ray"/>
    <property type="resolution" value="2.30 A"/>
    <property type="chains" value="A/D/G/J=1-415"/>
</dbReference>
<dbReference type="eggNOG" id="ENOG502RKIK">
    <property type="taxonomic scope" value="Eukaryota"/>
</dbReference>
<proteinExistence type="evidence at protein level"/>
<dbReference type="GO" id="GO:0046872">
    <property type="term" value="F:metal ion binding"/>
    <property type="evidence" value="ECO:0007669"/>
    <property type="project" value="UniProtKB-KW"/>
</dbReference>
<dbReference type="GeneID" id="6014677"/>
<dbReference type="SMR" id="A8P1J0"/>
<dbReference type="EMBL" id="AACS02000013">
    <property type="protein sequence ID" value="EAU83685.2"/>
    <property type="molecule type" value="Genomic_DNA"/>
</dbReference>
<dbReference type="InParanoid" id="A8P1J0"/>
<gene>
    <name evidence="8" type="ORF">CC1G_05589</name>
</gene>
<feature type="binding site" evidence="10">
    <location>
        <position position="328"/>
    </location>
    <ligand>
        <name>Mn(2+)</name>
        <dbReference type="ChEBI" id="CHEBI:29035"/>
        <label>2</label>
    </ligand>
</feature>
<reference evidence="10 11" key="2">
    <citation type="journal article" date="2022" name="Nat. Chem. Biol.">
        <title>A fungal dioxygenase CcTet serves as a eukaryotic 6mA demethylase on duplex DNA.</title>
        <authorList>
            <person name="Mu Y."/>
            <person name="Zhang L."/>
            <person name="Hu J."/>
            <person name="Zhou J."/>
            <person name="Lin H.W."/>
            <person name="He C."/>
            <person name="Chen H.Z."/>
            <person name="Zhang L."/>
        </authorList>
    </citation>
    <scope>X-RAY CRYSTALLOGRAPHY (2.30 ANGSTROMS) IN COMPLEX WITH MN(2+)</scope>
</reference>
<feature type="binding site" evidence="11 12">
    <location>
        <position position="328"/>
    </location>
    <ligand>
        <name>Mn(2+)</name>
        <dbReference type="ChEBI" id="CHEBI:29035"/>
        <label>1</label>
    </ligand>
</feature>
<feature type="region of interest" description="Disordered" evidence="6">
    <location>
        <begin position="167"/>
        <end position="197"/>
    </location>
</feature>
<accession>A8P1J0</accession>
<evidence type="ECO:0000256" key="3">
    <source>
        <dbReference type="ARBA" id="ARBA00022964"/>
    </source>
</evidence>
<keyword evidence="9" id="KW-1185">Reference proteome</keyword>
<keyword evidence="2 10" id="KW-0479">Metal-binding</keyword>
<evidence type="ECO:0000256" key="4">
    <source>
        <dbReference type="ARBA" id="ARBA00023002"/>
    </source>
</evidence>
<dbReference type="AlphaFoldDB" id="A8P1J0"/>
<dbReference type="OrthoDB" id="3200752at2759"/>
<evidence type="ECO:0000256" key="6">
    <source>
        <dbReference type="SAM" id="MobiDB-lite"/>
    </source>
</evidence>
<feature type="binding site" evidence="11 12">
    <location>
        <position position="376"/>
    </location>
    <ligand>
        <name>Mn(2+)</name>
        <dbReference type="ChEBI" id="CHEBI:29035"/>
        <label>1</label>
    </ligand>
</feature>
<dbReference type="PDB" id="7W5P">
    <property type="method" value="X-ray"/>
    <property type="resolution" value="2.30 A"/>
    <property type="chains" value="A/D/G/H=1-430"/>
</dbReference>
<evidence type="ECO:0000313" key="8">
    <source>
        <dbReference type="EMBL" id="EAU83685.2"/>
    </source>
</evidence>
<feature type="binding site" evidence="10">
    <location>
        <position position="376"/>
    </location>
    <ligand>
        <name>Mn(2+)</name>
        <dbReference type="ChEBI" id="CHEBI:29035"/>
        <label>2</label>
    </ligand>
</feature>
<reference evidence="12" key="3">
    <citation type="journal article" date="2024" name="Nucleic Acids Res.">
        <title>Molecular basis of an atypical dsDNA 5mC/6mA bifunctional dioxygenase CcTet from Coprinopsis cinerea in catalyzing dsDNA 5mC demethylation.</title>
        <authorList>
            <person name="Zhang L."/>
            <person name="Mu Y."/>
            <person name="Li T."/>
            <person name="Hu J."/>
            <person name="Lin H."/>
            <person name="Zhang L."/>
        </authorList>
    </citation>
    <scope>X-RAY CRYSTALLOGRAPHY (2.30 ANGSTROMS) OF 1-415 IN COMPLEX WITH MN(2+)</scope>
</reference>
<reference evidence="8 9" key="1">
    <citation type="journal article" date="2010" name="Proc. Natl. Acad. Sci. U.S.A.">
        <title>Insights into evolution of multicellular fungi from the assembled chromosomes of the mushroom Coprinopsis cinerea (Coprinus cinereus).</title>
        <authorList>
            <person name="Stajich J.E."/>
            <person name="Wilke S.K."/>
            <person name="Ahren D."/>
            <person name="Au C.H."/>
            <person name="Birren B.W."/>
            <person name="Borodovsky M."/>
            <person name="Burns C."/>
            <person name="Canback B."/>
            <person name="Casselton L.A."/>
            <person name="Cheng C.K."/>
            <person name="Deng J."/>
            <person name="Dietrich F.S."/>
            <person name="Fargo D.C."/>
            <person name="Farman M.L."/>
            <person name="Gathman A.C."/>
            <person name="Goldberg J."/>
            <person name="Guigo R."/>
            <person name="Hoegger P.J."/>
            <person name="Hooker J.B."/>
            <person name="Huggins A."/>
            <person name="James T.Y."/>
            <person name="Kamada T."/>
            <person name="Kilaru S."/>
            <person name="Kodira C."/>
            <person name="Kues U."/>
            <person name="Kupfer D."/>
            <person name="Kwan H.S."/>
            <person name="Lomsadze A."/>
            <person name="Li W."/>
            <person name="Lilly W.W."/>
            <person name="Ma L.J."/>
            <person name="Mackey A.J."/>
            <person name="Manning G."/>
            <person name="Martin F."/>
            <person name="Muraguchi H."/>
            <person name="Natvig D.O."/>
            <person name="Palmerini H."/>
            <person name="Ramesh M.A."/>
            <person name="Rehmeyer C.J."/>
            <person name="Roe B.A."/>
            <person name="Shenoy N."/>
            <person name="Stanke M."/>
            <person name="Ter-Hovhannisyan V."/>
            <person name="Tunlid A."/>
            <person name="Velagapudi R."/>
            <person name="Vision T.J."/>
            <person name="Zeng Q."/>
            <person name="Zolan M.E."/>
            <person name="Pukkila P.J."/>
        </authorList>
    </citation>
    <scope>NUCLEOTIDE SEQUENCE [LARGE SCALE GENOMIC DNA]</scope>
    <source>
        <strain evidence="9">Okayama-7 / 130 / ATCC MYA-4618 / FGSC 9003</strain>
    </source>
</reference>
<name>A8P1J0_COPC7</name>